<dbReference type="InterPro" id="IPR000436">
    <property type="entry name" value="Sushi_SCR_CCP_dom"/>
</dbReference>
<evidence type="ECO:0000256" key="1">
    <source>
        <dbReference type="ARBA" id="ARBA00023157"/>
    </source>
</evidence>
<reference evidence="4 5" key="1">
    <citation type="submission" date="2018-04" db="EMBL/GenBank/DDBJ databases">
        <title>The genome of golden apple snail Pomacea canaliculata provides insight into stress tolerance and invasive adaptation.</title>
        <authorList>
            <person name="Liu C."/>
            <person name="Liu B."/>
            <person name="Ren Y."/>
            <person name="Zhang Y."/>
            <person name="Wang H."/>
            <person name="Li S."/>
            <person name="Jiang F."/>
            <person name="Yin L."/>
            <person name="Zhang G."/>
            <person name="Qian W."/>
            <person name="Fan W."/>
        </authorList>
    </citation>
    <scope>NUCLEOTIDE SEQUENCE [LARGE SCALE GENOMIC DNA]</scope>
    <source>
        <strain evidence="4">SZHN2017</strain>
        <tissue evidence="4">Muscle</tissue>
    </source>
</reference>
<accession>A0A2T7PSG3</accession>
<evidence type="ECO:0000256" key="2">
    <source>
        <dbReference type="PROSITE-ProRule" id="PRU00302"/>
    </source>
</evidence>
<dbReference type="AlphaFoldDB" id="A0A2T7PSG3"/>
<dbReference type="Gene3D" id="2.10.70.10">
    <property type="entry name" value="Complement Module, domain 1"/>
    <property type="match status" value="1"/>
</dbReference>
<evidence type="ECO:0000259" key="3">
    <source>
        <dbReference type="PROSITE" id="PS50923"/>
    </source>
</evidence>
<dbReference type="SMART" id="SM00032">
    <property type="entry name" value="CCP"/>
    <property type="match status" value="1"/>
</dbReference>
<keyword evidence="5" id="KW-1185">Reference proteome</keyword>
<name>A0A2T7PSG3_POMCA</name>
<dbReference type="Pfam" id="PF00084">
    <property type="entry name" value="Sushi"/>
    <property type="match status" value="1"/>
</dbReference>
<keyword evidence="2" id="KW-0768">Sushi</keyword>
<dbReference type="PROSITE" id="PS50923">
    <property type="entry name" value="SUSHI"/>
    <property type="match status" value="1"/>
</dbReference>
<dbReference type="Proteomes" id="UP000245119">
    <property type="component" value="Linkage Group LG2"/>
</dbReference>
<gene>
    <name evidence="4" type="ORF">C0Q70_03339</name>
</gene>
<evidence type="ECO:0000313" key="5">
    <source>
        <dbReference type="Proteomes" id="UP000245119"/>
    </source>
</evidence>
<feature type="domain" description="Sushi" evidence="3">
    <location>
        <begin position="26"/>
        <end position="82"/>
    </location>
</feature>
<sequence length="97" mass="10677">MLDRRSAVRLGMTSRLQSPTIIIQSPECSTLPSVLDVTTSNVTFGTSVNVSCSQFGYRLVGAPTLTCNKSAQWEPTVPTCEYFSQNEKEIAFMGCYK</sequence>
<dbReference type="OrthoDB" id="547680at2759"/>
<proteinExistence type="predicted"/>
<evidence type="ECO:0000313" key="4">
    <source>
        <dbReference type="EMBL" id="PVD36359.1"/>
    </source>
</evidence>
<dbReference type="InterPro" id="IPR035976">
    <property type="entry name" value="Sushi/SCR/CCP_sf"/>
</dbReference>
<comment type="caution">
    <text evidence="4">The sequence shown here is derived from an EMBL/GenBank/DDBJ whole genome shotgun (WGS) entry which is preliminary data.</text>
</comment>
<keyword evidence="1" id="KW-1015">Disulfide bond</keyword>
<comment type="caution">
    <text evidence="2">Lacks conserved residue(s) required for the propagation of feature annotation.</text>
</comment>
<protein>
    <recommendedName>
        <fullName evidence="3">Sushi domain-containing protein</fullName>
    </recommendedName>
</protein>
<organism evidence="4 5">
    <name type="scientific">Pomacea canaliculata</name>
    <name type="common">Golden apple snail</name>
    <dbReference type="NCBI Taxonomy" id="400727"/>
    <lineage>
        <taxon>Eukaryota</taxon>
        <taxon>Metazoa</taxon>
        <taxon>Spiralia</taxon>
        <taxon>Lophotrochozoa</taxon>
        <taxon>Mollusca</taxon>
        <taxon>Gastropoda</taxon>
        <taxon>Caenogastropoda</taxon>
        <taxon>Architaenioglossa</taxon>
        <taxon>Ampullarioidea</taxon>
        <taxon>Ampullariidae</taxon>
        <taxon>Pomacea</taxon>
    </lineage>
</organism>
<dbReference type="EMBL" id="PZQS01000002">
    <property type="protein sequence ID" value="PVD36359.1"/>
    <property type="molecule type" value="Genomic_DNA"/>
</dbReference>
<dbReference type="SUPFAM" id="SSF57535">
    <property type="entry name" value="Complement control module/SCR domain"/>
    <property type="match status" value="1"/>
</dbReference>
<dbReference type="CDD" id="cd00033">
    <property type="entry name" value="CCP"/>
    <property type="match status" value="1"/>
</dbReference>